<dbReference type="InterPro" id="IPR036397">
    <property type="entry name" value="RNaseH_sf"/>
</dbReference>
<dbReference type="Proteomes" id="UP000887578">
    <property type="component" value="Unplaced"/>
</dbReference>
<dbReference type="Gene3D" id="2.170.260.10">
    <property type="entry name" value="paz domain"/>
    <property type="match status" value="1"/>
</dbReference>
<proteinExistence type="predicted"/>
<sequence>MEVAAFPITVKGTNPVFNYDVSVELRSRDKKTVINKDRSDPQDKSYCRQLVRLACEKSGKFGGDDKLAYVYDGLSCLYASQDIEDQDVIVEPAEFTDKLSKAFRREIVVRLTRTASNHELCIHTPPDKMSVDQLSEFKRFLSLVVCQYALDCERYSVLDHGHLFSTDTEKVVVLNGGIELRQGMSKGIRLVDNGKILKAAFEVDFSTSAFYRAVSLADAFKGFRNPDEANEVLRGVRIHPDYDPHRSLNFVAFTKDTPLTHEFESRDGKMTTVLKYFEDVKKQKIMPKLPLVSVRQEKASVFPADTVSIIPHQKVRIERLGPRLVDTLHSHNAVLPHVRYQNISDIIRSLNLTDSNPILKAFGLSVQSTFSNIPSSKIWRPAVQMGGTISQPKDDGSFSARSKYLVPATVTKWAVLYDDRGVRAKIVETLVQRLCAEGSAKGMKLPTPFIIQPIDMANFMKKAFLNIKEFTGVAYILVIDPKDAGFSTHSMIKLVENYYKVVTQQLDSQLVEKCVERNQRMTLENILNKMNLKLGGVNYAPKFSDEAAELALDKGTFVIGYQTAHSRMSTEKVYTEGEVRITEPSVLGFTGNYMANPNLFVGNWLYQDVGHEIVNLQTLEEQTLHVLTLLKTLRPTDAKPKTIVVFRDGISEPQYPEFETDELQALKKTCARIDPKWKPKFILIVTTKEHDTRIFSRINGRIENPTPGTIIVLRPGKEMLATPQKAIKGTAQPVKITLVKNETTVPFEGIKKFVHALSYTHQLTASPTGLVEPIYQADVLAKRGLSTLVTFKEHFPTDVPRLPTLQYDVDGLNKRLSMKGSRLERIRFTA</sequence>
<dbReference type="InterPro" id="IPR003100">
    <property type="entry name" value="PAZ_dom"/>
</dbReference>
<name>A0A914QVD5_9BILA</name>
<accession>A0A914QVD5</accession>
<organism evidence="2 3">
    <name type="scientific">Panagrolaimus davidi</name>
    <dbReference type="NCBI Taxonomy" id="227884"/>
    <lineage>
        <taxon>Eukaryota</taxon>
        <taxon>Metazoa</taxon>
        <taxon>Ecdysozoa</taxon>
        <taxon>Nematoda</taxon>
        <taxon>Chromadorea</taxon>
        <taxon>Rhabditida</taxon>
        <taxon>Tylenchina</taxon>
        <taxon>Panagrolaimomorpha</taxon>
        <taxon>Panagrolaimoidea</taxon>
        <taxon>Panagrolaimidae</taxon>
        <taxon>Panagrolaimus</taxon>
    </lineage>
</organism>
<dbReference type="SUPFAM" id="SSF101690">
    <property type="entry name" value="PAZ domain"/>
    <property type="match status" value="1"/>
</dbReference>
<dbReference type="SUPFAM" id="SSF53098">
    <property type="entry name" value="Ribonuclease H-like"/>
    <property type="match status" value="1"/>
</dbReference>
<dbReference type="InterPro" id="IPR036085">
    <property type="entry name" value="PAZ_dom_sf"/>
</dbReference>
<feature type="domain" description="Piwi" evidence="1">
    <location>
        <begin position="475"/>
        <end position="711"/>
    </location>
</feature>
<dbReference type="PANTHER" id="PTHR22891">
    <property type="entry name" value="EUKARYOTIC TRANSLATION INITIATION FACTOR 2C"/>
    <property type="match status" value="1"/>
</dbReference>
<protein>
    <submittedName>
        <fullName evidence="3">Piwi domain-containing protein</fullName>
    </submittedName>
</protein>
<dbReference type="SMART" id="SM00950">
    <property type="entry name" value="Piwi"/>
    <property type="match status" value="1"/>
</dbReference>
<dbReference type="InterPro" id="IPR012337">
    <property type="entry name" value="RNaseH-like_sf"/>
</dbReference>
<dbReference type="Gene3D" id="3.40.50.2300">
    <property type="match status" value="1"/>
</dbReference>
<evidence type="ECO:0000313" key="2">
    <source>
        <dbReference type="Proteomes" id="UP000887578"/>
    </source>
</evidence>
<dbReference type="AlphaFoldDB" id="A0A914QVD5"/>
<dbReference type="InterPro" id="IPR003165">
    <property type="entry name" value="Piwi"/>
</dbReference>
<evidence type="ECO:0000313" key="3">
    <source>
        <dbReference type="WBParaSite" id="PDA_v2.g7963.t1"/>
    </source>
</evidence>
<dbReference type="Gene3D" id="3.30.420.10">
    <property type="entry name" value="Ribonuclease H-like superfamily/Ribonuclease H"/>
    <property type="match status" value="1"/>
</dbReference>
<reference evidence="3" key="1">
    <citation type="submission" date="2022-11" db="UniProtKB">
        <authorList>
            <consortium name="WormBaseParasite"/>
        </authorList>
    </citation>
    <scope>IDENTIFICATION</scope>
</reference>
<dbReference type="WBParaSite" id="PDA_v2.g7963.t1">
    <property type="protein sequence ID" value="PDA_v2.g7963.t1"/>
    <property type="gene ID" value="PDA_v2.g7963"/>
</dbReference>
<dbReference type="GO" id="GO:0003723">
    <property type="term" value="F:RNA binding"/>
    <property type="evidence" value="ECO:0007669"/>
    <property type="project" value="InterPro"/>
</dbReference>
<dbReference type="PROSITE" id="PS50822">
    <property type="entry name" value="PIWI"/>
    <property type="match status" value="1"/>
</dbReference>
<evidence type="ECO:0000259" key="1">
    <source>
        <dbReference type="PROSITE" id="PS50822"/>
    </source>
</evidence>
<dbReference type="Pfam" id="PF02170">
    <property type="entry name" value="PAZ"/>
    <property type="match status" value="1"/>
</dbReference>
<dbReference type="Pfam" id="PF02171">
    <property type="entry name" value="Piwi"/>
    <property type="match status" value="1"/>
</dbReference>
<keyword evidence="2" id="KW-1185">Reference proteome</keyword>